<evidence type="ECO:0000313" key="3">
    <source>
        <dbReference type="Proteomes" id="UP000253769"/>
    </source>
</evidence>
<dbReference type="Pfam" id="PF09500">
    <property type="entry name" value="YiiD_C"/>
    <property type="match status" value="1"/>
</dbReference>
<dbReference type="AlphaFoldDB" id="A0A369WTK9"/>
<gene>
    <name evidence="2" type="ORF">DV711_09720</name>
</gene>
<reference evidence="2 3" key="1">
    <citation type="submission" date="2018-07" db="EMBL/GenBank/DDBJ databases">
        <title>Motiliproteus coralliicola sp. nov., a bacterium isolated from Coral.</title>
        <authorList>
            <person name="Wang G."/>
        </authorList>
    </citation>
    <scope>NUCLEOTIDE SEQUENCE [LARGE SCALE GENOMIC DNA]</scope>
    <source>
        <strain evidence="2 3">C34</strain>
    </source>
</reference>
<evidence type="ECO:0000259" key="1">
    <source>
        <dbReference type="Pfam" id="PF09500"/>
    </source>
</evidence>
<dbReference type="InterPro" id="IPR012660">
    <property type="entry name" value="YiiD_C"/>
</dbReference>
<dbReference type="InterPro" id="IPR029069">
    <property type="entry name" value="HotDog_dom_sf"/>
</dbReference>
<dbReference type="OrthoDB" id="572024at2"/>
<dbReference type="Proteomes" id="UP000253769">
    <property type="component" value="Unassembled WGS sequence"/>
</dbReference>
<proteinExistence type="predicted"/>
<dbReference type="NCBIfam" id="TIGR02447">
    <property type="entry name" value="yiiD_Cterm"/>
    <property type="match status" value="1"/>
</dbReference>
<feature type="domain" description="Thioesterase putative" evidence="1">
    <location>
        <begin position="8"/>
        <end position="149"/>
    </location>
</feature>
<sequence length="155" mass="17658">MDTKAQIEQFQQFIHQQIPLTNHMGFAGIDYDGRDLAFELALDANHNDKGTAFAGALSAGANLCGWGAITLLLQSEQQPYDVVIRDSRLEYILPVTRDFRLQTRMPDSEQLQAFVERLRERGKARCDLEVEVIEAGNCCFRFSGSYVALRKKDWR</sequence>
<keyword evidence="3" id="KW-1185">Reference proteome</keyword>
<dbReference type="SUPFAM" id="SSF54637">
    <property type="entry name" value="Thioesterase/thiol ester dehydrase-isomerase"/>
    <property type="match status" value="1"/>
</dbReference>
<comment type="caution">
    <text evidence="2">The sequence shown here is derived from an EMBL/GenBank/DDBJ whole genome shotgun (WGS) entry which is preliminary data.</text>
</comment>
<name>A0A369WTK9_9GAMM</name>
<dbReference type="Gene3D" id="3.10.129.10">
    <property type="entry name" value="Hotdog Thioesterase"/>
    <property type="match status" value="1"/>
</dbReference>
<accession>A0A369WTK9</accession>
<protein>
    <recommendedName>
        <fullName evidence="1">Thioesterase putative domain-containing protein</fullName>
    </recommendedName>
</protein>
<dbReference type="EMBL" id="QQOH01000002">
    <property type="protein sequence ID" value="RDE22835.1"/>
    <property type="molecule type" value="Genomic_DNA"/>
</dbReference>
<evidence type="ECO:0000313" key="2">
    <source>
        <dbReference type="EMBL" id="RDE22835.1"/>
    </source>
</evidence>
<organism evidence="2 3">
    <name type="scientific">Motiliproteus coralliicola</name>
    <dbReference type="NCBI Taxonomy" id="2283196"/>
    <lineage>
        <taxon>Bacteria</taxon>
        <taxon>Pseudomonadati</taxon>
        <taxon>Pseudomonadota</taxon>
        <taxon>Gammaproteobacteria</taxon>
        <taxon>Oceanospirillales</taxon>
        <taxon>Oceanospirillaceae</taxon>
        <taxon>Motiliproteus</taxon>
    </lineage>
</organism>
<dbReference type="RefSeq" id="WP_114695468.1">
    <property type="nucleotide sequence ID" value="NZ_QQOH01000002.1"/>
</dbReference>